<organism evidence="2 3">
    <name type="scientific">Eumeta variegata</name>
    <name type="common">Bagworm moth</name>
    <name type="synonym">Eumeta japonica</name>
    <dbReference type="NCBI Taxonomy" id="151549"/>
    <lineage>
        <taxon>Eukaryota</taxon>
        <taxon>Metazoa</taxon>
        <taxon>Ecdysozoa</taxon>
        <taxon>Arthropoda</taxon>
        <taxon>Hexapoda</taxon>
        <taxon>Insecta</taxon>
        <taxon>Pterygota</taxon>
        <taxon>Neoptera</taxon>
        <taxon>Endopterygota</taxon>
        <taxon>Lepidoptera</taxon>
        <taxon>Glossata</taxon>
        <taxon>Ditrysia</taxon>
        <taxon>Tineoidea</taxon>
        <taxon>Psychidae</taxon>
        <taxon>Oiketicinae</taxon>
        <taxon>Eumeta</taxon>
    </lineage>
</organism>
<dbReference type="AlphaFoldDB" id="A0A4C1YVD9"/>
<evidence type="ECO:0000256" key="1">
    <source>
        <dbReference type="SAM" id="Phobius"/>
    </source>
</evidence>
<comment type="caution">
    <text evidence="2">The sequence shown here is derived from an EMBL/GenBank/DDBJ whole genome shotgun (WGS) entry which is preliminary data.</text>
</comment>
<dbReference type="EMBL" id="BGZK01001362">
    <property type="protein sequence ID" value="GBP78245.1"/>
    <property type="molecule type" value="Genomic_DNA"/>
</dbReference>
<dbReference type="Proteomes" id="UP000299102">
    <property type="component" value="Unassembled WGS sequence"/>
</dbReference>
<reference evidence="2 3" key="1">
    <citation type="journal article" date="2019" name="Commun. Biol.">
        <title>The bagworm genome reveals a unique fibroin gene that provides high tensile strength.</title>
        <authorList>
            <person name="Kono N."/>
            <person name="Nakamura H."/>
            <person name="Ohtoshi R."/>
            <person name="Tomita M."/>
            <person name="Numata K."/>
            <person name="Arakawa K."/>
        </authorList>
    </citation>
    <scope>NUCLEOTIDE SEQUENCE [LARGE SCALE GENOMIC DNA]</scope>
</reference>
<sequence>MRYQPPHVTSSHALCCMMDGLVAVTVCIFLRLCLVLELHRVIGHHKDSLWKNRFEGQRNISQFIVRVDPTRVQGIMVKIISELHAARAAGGGRRRAVEIQLTQRALVCS</sequence>
<name>A0A4C1YVD9_EUMVA</name>
<feature type="transmembrane region" description="Helical" evidence="1">
    <location>
        <begin position="20"/>
        <end position="38"/>
    </location>
</feature>
<keyword evidence="1" id="KW-0472">Membrane</keyword>
<keyword evidence="1" id="KW-1133">Transmembrane helix</keyword>
<evidence type="ECO:0000313" key="2">
    <source>
        <dbReference type="EMBL" id="GBP78245.1"/>
    </source>
</evidence>
<protein>
    <submittedName>
        <fullName evidence="2">Uncharacterized protein</fullName>
    </submittedName>
</protein>
<keyword evidence="3" id="KW-1185">Reference proteome</keyword>
<keyword evidence="1" id="KW-0812">Transmembrane</keyword>
<gene>
    <name evidence="2" type="ORF">EVAR_55806_1</name>
</gene>
<evidence type="ECO:0000313" key="3">
    <source>
        <dbReference type="Proteomes" id="UP000299102"/>
    </source>
</evidence>
<proteinExistence type="predicted"/>
<accession>A0A4C1YVD9</accession>